<dbReference type="SUPFAM" id="SSF51197">
    <property type="entry name" value="Clavaminate synthase-like"/>
    <property type="match status" value="1"/>
</dbReference>
<gene>
    <name evidence="1" type="ORF">EHS24_008040</name>
</gene>
<protein>
    <recommendedName>
        <fullName evidence="3">Phytanoyl-CoA dioxygenase</fullName>
    </recommendedName>
</protein>
<dbReference type="AlphaFoldDB" id="A0A427XSP8"/>
<keyword evidence="2" id="KW-1185">Reference proteome</keyword>
<dbReference type="InterPro" id="IPR008775">
    <property type="entry name" value="Phytyl_CoA_dOase-like"/>
</dbReference>
<sequence length="313" mass="35218">MPIAIQDNPVIITISAEERARGVASQATILKAIVAIAEDGLVVLDNAIDLSHIDALNRRMVKEAEDLINRPTTHFNSPGNLSQVPPICADLMFEDVFANPFAAAIIEGMLGPHPEVRYLHGNTAMRGEERQDVHADLAWRHWHWPFGLVVNIMLIEADKTNGSTEVWLGTHRDTTLADHIAPDAGVIKPELLAKRRSVRPPIQPRIPKGGMIIRDLRLWHAGMPNGTDIPRCMMAMVHTPAWLGNKLLLTLPESVQPIIESWKGPVRYCAEYIDDKNFDHLALEFKYDMRGGLPKNERDKWEAKWIGEWGHKF</sequence>
<evidence type="ECO:0008006" key="3">
    <source>
        <dbReference type="Google" id="ProtNLM"/>
    </source>
</evidence>
<name>A0A427XSP8_9TREE</name>
<dbReference type="Pfam" id="PF05721">
    <property type="entry name" value="PhyH"/>
    <property type="match status" value="1"/>
</dbReference>
<dbReference type="PANTHER" id="PTHR37563:SF2">
    <property type="entry name" value="PHYTANOYL-COA DIOXYGENASE FAMILY PROTEIN (AFU_ORTHOLOGUE AFUA_2G03330)"/>
    <property type="match status" value="1"/>
</dbReference>
<proteinExistence type="predicted"/>
<accession>A0A427XSP8</accession>
<evidence type="ECO:0000313" key="2">
    <source>
        <dbReference type="Proteomes" id="UP000279236"/>
    </source>
</evidence>
<evidence type="ECO:0000313" key="1">
    <source>
        <dbReference type="EMBL" id="RSH81845.1"/>
    </source>
</evidence>
<dbReference type="InterPro" id="IPR051961">
    <property type="entry name" value="Fungal_Metabolite_Diox"/>
</dbReference>
<dbReference type="OrthoDB" id="2580975at2759"/>
<dbReference type="RefSeq" id="XP_028476300.1">
    <property type="nucleotide sequence ID" value="XM_028623367.1"/>
</dbReference>
<dbReference type="PANTHER" id="PTHR37563">
    <property type="entry name" value="PHYTANOYL-COA DIOXYGENASE FAMILY PROTEIN (AFU_ORTHOLOGUE AFUA_2G03330)"/>
    <property type="match status" value="1"/>
</dbReference>
<comment type="caution">
    <text evidence="1">The sequence shown here is derived from an EMBL/GenBank/DDBJ whole genome shotgun (WGS) entry which is preliminary data.</text>
</comment>
<dbReference type="Gene3D" id="2.60.120.620">
    <property type="entry name" value="q2cbj1_9rhob like domain"/>
    <property type="match status" value="1"/>
</dbReference>
<reference evidence="1 2" key="1">
    <citation type="submission" date="2018-11" db="EMBL/GenBank/DDBJ databases">
        <title>Genome sequence of Apiotrichum porosum DSM 27194.</title>
        <authorList>
            <person name="Aliyu H."/>
            <person name="Gorte O."/>
            <person name="Ochsenreither K."/>
        </authorList>
    </citation>
    <scope>NUCLEOTIDE SEQUENCE [LARGE SCALE GENOMIC DNA]</scope>
    <source>
        <strain evidence="1 2">DSM 27194</strain>
    </source>
</reference>
<dbReference type="Proteomes" id="UP000279236">
    <property type="component" value="Unassembled WGS sequence"/>
</dbReference>
<organism evidence="1 2">
    <name type="scientific">Apiotrichum porosum</name>
    <dbReference type="NCBI Taxonomy" id="105984"/>
    <lineage>
        <taxon>Eukaryota</taxon>
        <taxon>Fungi</taxon>
        <taxon>Dikarya</taxon>
        <taxon>Basidiomycota</taxon>
        <taxon>Agaricomycotina</taxon>
        <taxon>Tremellomycetes</taxon>
        <taxon>Trichosporonales</taxon>
        <taxon>Trichosporonaceae</taxon>
        <taxon>Apiotrichum</taxon>
    </lineage>
</organism>
<dbReference type="GeneID" id="39592583"/>
<dbReference type="EMBL" id="RSCE01000006">
    <property type="protein sequence ID" value="RSH81845.1"/>
    <property type="molecule type" value="Genomic_DNA"/>
</dbReference>